<dbReference type="PANTHER" id="PTHR21666">
    <property type="entry name" value="PEPTIDASE-RELATED"/>
    <property type="match status" value="1"/>
</dbReference>
<dbReference type="PANTHER" id="PTHR21666:SF270">
    <property type="entry name" value="MUREIN HYDROLASE ACTIVATOR ENVC"/>
    <property type="match status" value="1"/>
</dbReference>
<proteinExistence type="predicted"/>
<dbReference type="EMBL" id="PDNW01000015">
    <property type="protein sequence ID" value="PLC48873.1"/>
    <property type="molecule type" value="Genomic_DNA"/>
</dbReference>
<dbReference type="RefSeq" id="WP_102075005.1">
    <property type="nucleotide sequence ID" value="NZ_PDNW01000015.1"/>
</dbReference>
<dbReference type="Pfam" id="PF01551">
    <property type="entry name" value="Peptidase_M23"/>
    <property type="match status" value="1"/>
</dbReference>
<gene>
    <name evidence="4" type="ORF">CR159_16190</name>
</gene>
<name>A0A2N4U1H5_9BURK</name>
<feature type="compositionally biased region" description="Basic and acidic residues" evidence="1">
    <location>
        <begin position="296"/>
        <end position="328"/>
    </location>
</feature>
<dbReference type="PROSITE" id="PS51257">
    <property type="entry name" value="PROKAR_LIPOPROTEIN"/>
    <property type="match status" value="1"/>
</dbReference>
<dbReference type="CDD" id="cd12797">
    <property type="entry name" value="M23_peptidase"/>
    <property type="match status" value="1"/>
</dbReference>
<keyword evidence="2" id="KW-0732">Signal</keyword>
<accession>A0A2N4U1H5</accession>
<evidence type="ECO:0000256" key="2">
    <source>
        <dbReference type="SAM" id="SignalP"/>
    </source>
</evidence>
<feature type="region of interest" description="Disordered" evidence="1">
    <location>
        <begin position="253"/>
        <end position="366"/>
    </location>
</feature>
<dbReference type="AlphaFoldDB" id="A0A2N4U1H5"/>
<dbReference type="SUPFAM" id="SSF51261">
    <property type="entry name" value="Duplicated hybrid motif"/>
    <property type="match status" value="1"/>
</dbReference>
<keyword evidence="5" id="KW-1185">Reference proteome</keyword>
<dbReference type="FunFam" id="2.70.70.10:FF:000003">
    <property type="entry name" value="Murein hydrolase activator EnvC"/>
    <property type="match status" value="1"/>
</dbReference>
<sequence length="494" mass="54265">MRRVFGSVVLALWAGMACAAEPTLAQKQAEARKQQSELRARIQALQKEIDSQESSRQDAADALKESESAISSTNRRLAELAERRDRVELELKKLAAQIAKQKQQLGTRQQELGDQLRAQYAGGLSPWTALLSGDDPQTIGRDLSYLGYISKAQADAVRAVRHALDELAVLQGRSETHQKELVKLAQDTVQQKEALEEQKAEREKVLERISGALKEQRSQAERLQRNDQRLGNLVEGLEKAIAKQAEEARLAEEKRKADEARKAEQARQAALERRRELERARAAARKAEQEATAAQERARRLQDEKEAERARLQVERARAEARAAEEAAARPPPKPVPPPEDLGTESIKGTAPGVAQPQLAPPGGFAGLKKGAPYPVRSNDVLGRFGADRPDGGLWRGIVLRSPEGTKVRVIAPGRVVYASWLGGFGNIIIVDHGAKYLSVYGHNQSLLKRVGDVVDTGDTIATVGATGGQVDSGLYFEIRHQGTPVNPLLWLRQ</sequence>
<feature type="chain" id="PRO_5014988796" evidence="2">
    <location>
        <begin position="20"/>
        <end position="494"/>
    </location>
</feature>
<dbReference type="InterPro" id="IPR011055">
    <property type="entry name" value="Dup_hybrid_motif"/>
</dbReference>
<dbReference type="Gene3D" id="2.70.70.10">
    <property type="entry name" value="Glucose Permease (Domain IIA)"/>
    <property type="match status" value="1"/>
</dbReference>
<feature type="compositionally biased region" description="Basic and acidic residues" evidence="1">
    <location>
        <begin position="253"/>
        <end position="289"/>
    </location>
</feature>
<organism evidence="4 5">
    <name type="scientific">Pollutimonas subterranea</name>
    <dbReference type="NCBI Taxonomy" id="2045210"/>
    <lineage>
        <taxon>Bacteria</taxon>
        <taxon>Pseudomonadati</taxon>
        <taxon>Pseudomonadota</taxon>
        <taxon>Betaproteobacteria</taxon>
        <taxon>Burkholderiales</taxon>
        <taxon>Alcaligenaceae</taxon>
        <taxon>Pollutimonas</taxon>
    </lineage>
</organism>
<evidence type="ECO:0000259" key="3">
    <source>
        <dbReference type="Pfam" id="PF01551"/>
    </source>
</evidence>
<dbReference type="Proteomes" id="UP000234190">
    <property type="component" value="Unassembled WGS sequence"/>
</dbReference>
<reference evidence="4 5" key="1">
    <citation type="submission" date="2017-10" db="EMBL/GenBank/DDBJ databases">
        <title>Two draft genome sequences of Pusillimonas sp. strains isolated from a nitrate- and radionuclide-contaminated groundwater in Russia.</title>
        <authorList>
            <person name="Grouzdev D.S."/>
            <person name="Tourova T.P."/>
            <person name="Goeva M.A."/>
            <person name="Babich T.L."/>
            <person name="Sokolova D.S."/>
            <person name="Abdullin R."/>
            <person name="Poltaraus A.B."/>
            <person name="Toshchakov S.V."/>
            <person name="Nazina T.N."/>
        </authorList>
    </citation>
    <scope>NUCLEOTIDE SEQUENCE [LARGE SCALE GENOMIC DNA]</scope>
    <source>
        <strain evidence="4 5">JR1/69-3-13</strain>
    </source>
</reference>
<dbReference type="InterPro" id="IPR050570">
    <property type="entry name" value="Cell_wall_metabolism_enzyme"/>
</dbReference>
<evidence type="ECO:0000313" key="4">
    <source>
        <dbReference type="EMBL" id="PLC48873.1"/>
    </source>
</evidence>
<feature type="signal peptide" evidence="2">
    <location>
        <begin position="1"/>
        <end position="19"/>
    </location>
</feature>
<evidence type="ECO:0000313" key="5">
    <source>
        <dbReference type="Proteomes" id="UP000234190"/>
    </source>
</evidence>
<dbReference type="Gene3D" id="6.10.250.3150">
    <property type="match status" value="1"/>
</dbReference>
<comment type="caution">
    <text evidence="4">The sequence shown here is derived from an EMBL/GenBank/DDBJ whole genome shotgun (WGS) entry which is preliminary data.</text>
</comment>
<evidence type="ECO:0000256" key="1">
    <source>
        <dbReference type="SAM" id="MobiDB-lite"/>
    </source>
</evidence>
<feature type="compositionally biased region" description="Basic and acidic residues" evidence="1">
    <location>
        <begin position="47"/>
        <end position="67"/>
    </location>
</feature>
<dbReference type="GO" id="GO:0004222">
    <property type="term" value="F:metalloendopeptidase activity"/>
    <property type="evidence" value="ECO:0007669"/>
    <property type="project" value="TreeGrafter"/>
</dbReference>
<dbReference type="OrthoDB" id="9784703at2"/>
<feature type="region of interest" description="Disordered" evidence="1">
    <location>
        <begin position="47"/>
        <end position="68"/>
    </location>
</feature>
<protein>
    <submittedName>
        <fullName evidence="4">Peptidase</fullName>
    </submittedName>
</protein>
<dbReference type="InterPro" id="IPR016047">
    <property type="entry name" value="M23ase_b-sheet_dom"/>
</dbReference>
<feature type="compositionally biased region" description="Pro residues" evidence="1">
    <location>
        <begin position="330"/>
        <end position="340"/>
    </location>
</feature>
<feature type="domain" description="M23ase beta-sheet core" evidence="3">
    <location>
        <begin position="395"/>
        <end position="488"/>
    </location>
</feature>